<sequence length="93" mass="10329">MKQRLQAPEGSPARSLDTRARGDEPGSRADSSWRIGQRRVGQEGSGSAAEDTSVSEGVDWWVGLRRPGRLRTQPPTCFLRGIHPIHAILLMFY</sequence>
<accession>A0A834CM09</accession>
<name>A0A834CM09_ORYME</name>
<feature type="region of interest" description="Disordered" evidence="1">
    <location>
        <begin position="1"/>
        <end position="54"/>
    </location>
</feature>
<protein>
    <submittedName>
        <fullName evidence="2">Uncharacterized protein</fullName>
    </submittedName>
</protein>
<organism evidence="2 3">
    <name type="scientific">Oryzias melastigma</name>
    <name type="common">Marine medaka</name>
    <dbReference type="NCBI Taxonomy" id="30732"/>
    <lineage>
        <taxon>Eukaryota</taxon>
        <taxon>Metazoa</taxon>
        <taxon>Chordata</taxon>
        <taxon>Craniata</taxon>
        <taxon>Vertebrata</taxon>
        <taxon>Euteleostomi</taxon>
        <taxon>Actinopterygii</taxon>
        <taxon>Neopterygii</taxon>
        <taxon>Teleostei</taxon>
        <taxon>Neoteleostei</taxon>
        <taxon>Acanthomorphata</taxon>
        <taxon>Ovalentaria</taxon>
        <taxon>Atherinomorphae</taxon>
        <taxon>Beloniformes</taxon>
        <taxon>Adrianichthyidae</taxon>
        <taxon>Oryziinae</taxon>
        <taxon>Oryzias</taxon>
    </lineage>
</organism>
<dbReference type="Proteomes" id="UP000646548">
    <property type="component" value="Unassembled WGS sequence"/>
</dbReference>
<evidence type="ECO:0000313" key="3">
    <source>
        <dbReference type="Proteomes" id="UP000646548"/>
    </source>
</evidence>
<reference evidence="2" key="1">
    <citation type="journal article" name="BMC Genomics">
        <title>Long-read sequencing and de novo genome assembly of marine medaka (Oryzias melastigma).</title>
        <authorList>
            <person name="Liang P."/>
            <person name="Saqib H.S.A."/>
            <person name="Ni X."/>
            <person name="Shen Y."/>
        </authorList>
    </citation>
    <scope>NUCLEOTIDE SEQUENCE</scope>
    <source>
        <strain evidence="2">Bigg-433</strain>
    </source>
</reference>
<dbReference type="AlphaFoldDB" id="A0A834CM09"/>
<gene>
    <name evidence="2" type="ORF">FQA47_009232</name>
</gene>
<evidence type="ECO:0000256" key="1">
    <source>
        <dbReference type="SAM" id="MobiDB-lite"/>
    </source>
</evidence>
<comment type="caution">
    <text evidence="2">The sequence shown here is derived from an EMBL/GenBank/DDBJ whole genome shotgun (WGS) entry which is preliminary data.</text>
</comment>
<evidence type="ECO:0000313" key="2">
    <source>
        <dbReference type="EMBL" id="KAF6729236.1"/>
    </source>
</evidence>
<proteinExistence type="predicted"/>
<dbReference type="EMBL" id="WKFB01000261">
    <property type="protein sequence ID" value="KAF6729236.1"/>
    <property type="molecule type" value="Genomic_DNA"/>
</dbReference>
<feature type="compositionally biased region" description="Basic and acidic residues" evidence="1">
    <location>
        <begin position="16"/>
        <end position="27"/>
    </location>
</feature>